<evidence type="ECO:0000256" key="4">
    <source>
        <dbReference type="ARBA" id="ARBA00022640"/>
    </source>
</evidence>
<evidence type="ECO:0000256" key="9">
    <source>
        <dbReference type="ARBA" id="ARBA00022989"/>
    </source>
</evidence>
<dbReference type="GO" id="GO:0009507">
    <property type="term" value="C:chloroplast"/>
    <property type="evidence" value="ECO:0007669"/>
    <property type="project" value="UniProtKB-SubCell"/>
</dbReference>
<keyword evidence="12" id="KW-0411">Iron-sulfur</keyword>
<dbReference type="Proteomes" id="UP000054558">
    <property type="component" value="Unassembled WGS sequence"/>
</dbReference>
<dbReference type="AlphaFoldDB" id="A0A1Y1I7E9"/>
<keyword evidence="4" id="KW-0934">Plastid</keyword>
<dbReference type="SUPFAM" id="SSF55961">
    <property type="entry name" value="Bet v1-like"/>
    <property type="match status" value="1"/>
</dbReference>
<dbReference type="EMBL" id="DF237267">
    <property type="protein sequence ID" value="GAQ86885.1"/>
    <property type="molecule type" value="Genomic_DNA"/>
</dbReference>
<protein>
    <submittedName>
        <fullName evidence="15">Pheophorbide a oxygenase family protein</fullName>
    </submittedName>
</protein>
<evidence type="ECO:0000256" key="1">
    <source>
        <dbReference type="ARBA" id="ARBA00004229"/>
    </source>
</evidence>
<comment type="subcellular location">
    <subcellularLocation>
        <location evidence="2">Membrane</location>
    </subcellularLocation>
    <subcellularLocation>
        <location evidence="1">Plastid</location>
        <location evidence="1">Chloroplast</location>
    </subcellularLocation>
</comment>
<gene>
    <name evidence="15" type="ORF">KFL_003180060</name>
</gene>
<evidence type="ECO:0000256" key="7">
    <source>
        <dbReference type="ARBA" id="ARBA00022723"/>
    </source>
</evidence>
<dbReference type="PROSITE" id="PS51296">
    <property type="entry name" value="RIESKE"/>
    <property type="match status" value="1"/>
</dbReference>
<dbReference type="InterPro" id="IPR013626">
    <property type="entry name" value="PaO"/>
</dbReference>
<dbReference type="GO" id="GO:0016491">
    <property type="term" value="F:oxidoreductase activity"/>
    <property type="evidence" value="ECO:0000318"/>
    <property type="project" value="GO_Central"/>
</dbReference>
<evidence type="ECO:0000256" key="2">
    <source>
        <dbReference type="ARBA" id="ARBA00004370"/>
    </source>
</evidence>
<keyword evidence="10" id="KW-0560">Oxidoreductase</keyword>
<keyword evidence="16" id="KW-1185">Reference proteome</keyword>
<evidence type="ECO:0000256" key="10">
    <source>
        <dbReference type="ARBA" id="ARBA00023002"/>
    </source>
</evidence>
<dbReference type="PANTHER" id="PTHR21266">
    <property type="entry name" value="IRON-SULFUR DOMAIN CONTAINING PROTEIN"/>
    <property type="match status" value="1"/>
</dbReference>
<dbReference type="GO" id="GO:0010277">
    <property type="term" value="F:chlorophyllide a oxygenase activity"/>
    <property type="evidence" value="ECO:0007669"/>
    <property type="project" value="InterPro"/>
</dbReference>
<evidence type="ECO:0000256" key="12">
    <source>
        <dbReference type="ARBA" id="ARBA00023014"/>
    </source>
</evidence>
<dbReference type="GO" id="GO:0005737">
    <property type="term" value="C:cytoplasm"/>
    <property type="evidence" value="ECO:0000318"/>
    <property type="project" value="GO_Central"/>
</dbReference>
<accession>A0A1Y1I7E9</accession>
<keyword evidence="9" id="KW-1133">Transmembrane helix</keyword>
<dbReference type="Gene3D" id="2.102.10.10">
    <property type="entry name" value="Rieske [2Fe-2S] iron-sulphur domain"/>
    <property type="match status" value="1"/>
</dbReference>
<keyword evidence="11" id="KW-0408">Iron</keyword>
<keyword evidence="7" id="KW-0479">Metal-binding</keyword>
<sequence length="519" mass="58439">MPRRDAARQIEFEAQLGHHVVRHHQSLPPIWFKRLLYSPWKEPSYEMPELEDEESETEKSDFRWNANWYCVALPEDLDKNVPTPLTVLGIPMVLWFDRTQDKWTCFLDQCPHRLAPLSEGRIDENGHLQCSYHGWSFKGDGGCTCIPQASTEGPESRAAASDRARVTSFSVREVHDLLFVWPDAKGAEEAERTPVPLLDELYAEGITRSSVVRDLEYGFDVLAENITDPSHLPFAHHGVGGLRRKQGKPLPLTLQSKGADGFTGVSGGYVFSDSMQSTVEFKAPGRFHYHRVLEKDGKSRESFTCLYMTPTVPGKSRLVLIDAFGVKLPWYFKYLRPRWLAHLQSQDILDGDASFLHWQQVQYANTGASAKEFNKVYFMPTASDRFVIGFRQWLSKFGHGGVQYAAGVDPKIPLAVLPKEKVLNRYEGHTKHCKTCQEALRQIEALRVGLVVAAVLLTASAAVLSSPDWLYARVGLLTVALTASGAAWKLGDVVQLFLFRGYNHHEVGPEKPPMVFSKV</sequence>
<dbReference type="GO" id="GO:0046872">
    <property type="term" value="F:metal ion binding"/>
    <property type="evidence" value="ECO:0007669"/>
    <property type="project" value="UniProtKB-KW"/>
</dbReference>
<dbReference type="InterPro" id="IPR036922">
    <property type="entry name" value="Rieske_2Fe-2S_sf"/>
</dbReference>
<keyword evidence="8" id="KW-0809">Transit peptide</keyword>
<keyword evidence="5" id="KW-0812">Transmembrane</keyword>
<keyword evidence="3" id="KW-0150">Chloroplast</keyword>
<dbReference type="STRING" id="105231.A0A1Y1I7E9"/>
<dbReference type="SUPFAM" id="SSF50022">
    <property type="entry name" value="ISP domain"/>
    <property type="match status" value="1"/>
</dbReference>
<dbReference type="Gene3D" id="3.90.380.10">
    <property type="entry name" value="Naphthalene 1,2-dioxygenase Alpha Subunit, Chain A, domain 1"/>
    <property type="match status" value="1"/>
</dbReference>
<dbReference type="PANTHER" id="PTHR21266:SF32">
    <property type="entry name" value="CHOLESTEROL 7-DESATURASE NVD"/>
    <property type="match status" value="1"/>
</dbReference>
<dbReference type="Pfam" id="PF08417">
    <property type="entry name" value="PaO"/>
    <property type="match status" value="1"/>
</dbReference>
<dbReference type="InterPro" id="IPR050584">
    <property type="entry name" value="Cholesterol_7-desaturase"/>
</dbReference>
<evidence type="ECO:0000256" key="8">
    <source>
        <dbReference type="ARBA" id="ARBA00022946"/>
    </source>
</evidence>
<evidence type="ECO:0000313" key="15">
    <source>
        <dbReference type="EMBL" id="GAQ86885.1"/>
    </source>
</evidence>
<dbReference type="GO" id="GO:0016020">
    <property type="term" value="C:membrane"/>
    <property type="evidence" value="ECO:0007669"/>
    <property type="project" value="UniProtKB-SubCell"/>
</dbReference>
<dbReference type="OMA" id="KHEAREC"/>
<reference evidence="15 16" key="1">
    <citation type="journal article" date="2014" name="Nat. Commun.">
        <title>Klebsormidium flaccidum genome reveals primary factors for plant terrestrial adaptation.</title>
        <authorList>
            <person name="Hori K."/>
            <person name="Maruyama F."/>
            <person name="Fujisawa T."/>
            <person name="Togashi T."/>
            <person name="Yamamoto N."/>
            <person name="Seo M."/>
            <person name="Sato S."/>
            <person name="Yamada T."/>
            <person name="Mori H."/>
            <person name="Tajima N."/>
            <person name="Moriyama T."/>
            <person name="Ikeuchi M."/>
            <person name="Watanabe M."/>
            <person name="Wada H."/>
            <person name="Kobayashi K."/>
            <person name="Saito M."/>
            <person name="Masuda T."/>
            <person name="Sasaki-Sekimoto Y."/>
            <person name="Mashiguchi K."/>
            <person name="Awai K."/>
            <person name="Shimojima M."/>
            <person name="Masuda S."/>
            <person name="Iwai M."/>
            <person name="Nobusawa T."/>
            <person name="Narise T."/>
            <person name="Kondo S."/>
            <person name="Saito H."/>
            <person name="Sato R."/>
            <person name="Murakawa M."/>
            <person name="Ihara Y."/>
            <person name="Oshima-Yamada Y."/>
            <person name="Ohtaka K."/>
            <person name="Satoh M."/>
            <person name="Sonobe K."/>
            <person name="Ishii M."/>
            <person name="Ohtani R."/>
            <person name="Kanamori-Sato M."/>
            <person name="Honoki R."/>
            <person name="Miyazaki D."/>
            <person name="Mochizuki H."/>
            <person name="Umetsu J."/>
            <person name="Higashi K."/>
            <person name="Shibata D."/>
            <person name="Kamiya Y."/>
            <person name="Sato N."/>
            <person name="Nakamura Y."/>
            <person name="Tabata S."/>
            <person name="Ida S."/>
            <person name="Kurokawa K."/>
            <person name="Ohta H."/>
        </authorList>
    </citation>
    <scope>NUCLEOTIDE SEQUENCE [LARGE SCALE GENOMIC DNA]</scope>
    <source>
        <strain evidence="15 16">NIES-2285</strain>
    </source>
</reference>
<evidence type="ECO:0000256" key="6">
    <source>
        <dbReference type="ARBA" id="ARBA00022714"/>
    </source>
</evidence>
<dbReference type="GO" id="GO:0051537">
    <property type="term" value="F:2 iron, 2 sulfur cluster binding"/>
    <property type="evidence" value="ECO:0007669"/>
    <property type="project" value="UniProtKB-KW"/>
</dbReference>
<evidence type="ECO:0000256" key="13">
    <source>
        <dbReference type="ARBA" id="ARBA00023136"/>
    </source>
</evidence>
<dbReference type="OrthoDB" id="426882at2759"/>
<organism evidence="15 16">
    <name type="scientific">Klebsormidium nitens</name>
    <name type="common">Green alga</name>
    <name type="synonym">Ulothrix nitens</name>
    <dbReference type="NCBI Taxonomy" id="105231"/>
    <lineage>
        <taxon>Eukaryota</taxon>
        <taxon>Viridiplantae</taxon>
        <taxon>Streptophyta</taxon>
        <taxon>Klebsormidiophyceae</taxon>
        <taxon>Klebsormidiales</taxon>
        <taxon>Klebsormidiaceae</taxon>
        <taxon>Klebsormidium</taxon>
    </lineage>
</organism>
<evidence type="ECO:0000259" key="14">
    <source>
        <dbReference type="PROSITE" id="PS51296"/>
    </source>
</evidence>
<keyword evidence="13" id="KW-0472">Membrane</keyword>
<evidence type="ECO:0000256" key="5">
    <source>
        <dbReference type="ARBA" id="ARBA00022692"/>
    </source>
</evidence>
<keyword evidence="6" id="KW-0001">2Fe-2S</keyword>
<dbReference type="Pfam" id="PF00355">
    <property type="entry name" value="Rieske"/>
    <property type="match status" value="1"/>
</dbReference>
<evidence type="ECO:0000313" key="16">
    <source>
        <dbReference type="Proteomes" id="UP000054558"/>
    </source>
</evidence>
<evidence type="ECO:0000256" key="3">
    <source>
        <dbReference type="ARBA" id="ARBA00022528"/>
    </source>
</evidence>
<proteinExistence type="predicted"/>
<dbReference type="InterPro" id="IPR017941">
    <property type="entry name" value="Rieske_2Fe-2S"/>
</dbReference>
<name>A0A1Y1I7E9_KLENI</name>
<evidence type="ECO:0000256" key="11">
    <source>
        <dbReference type="ARBA" id="ARBA00023004"/>
    </source>
</evidence>
<feature type="domain" description="Rieske" evidence="14">
    <location>
        <begin position="68"/>
        <end position="180"/>
    </location>
</feature>